<proteinExistence type="predicted"/>
<evidence type="ECO:0000313" key="2">
    <source>
        <dbReference type="EMBL" id="CAA9530922.1"/>
    </source>
</evidence>
<feature type="compositionally biased region" description="Basic residues" evidence="1">
    <location>
        <begin position="309"/>
        <end position="320"/>
    </location>
</feature>
<feature type="compositionally biased region" description="Basic and acidic residues" evidence="1">
    <location>
        <begin position="149"/>
        <end position="165"/>
    </location>
</feature>
<gene>
    <name evidence="2" type="ORF">AVDCRST_MAG79-907</name>
</gene>
<sequence length="361" mass="38582">ARGRPPPRPSADRGAAADRPGDGAATRDRRHHPRQVRGADRDRRAVRAAVPVLGRPAARPPVHRPVPVRAGEDGRGDRAQRGCDADRVGQRPADARPDDLLAGDGHPASHRRTRREADGRPRHLDLAAPRHGLGLRRHGPVPARHDRRRPREDEPGGGHARDLPEQARGGVLAPDRARVPERRHARRRARGRAARRDGDAHGRRDRAQRRGARQRGPADRHAARRADGGCAARPSEPRPRLPRRRRGARGPARPGPSVGAAVQAAAGVRRAGGGARLRAHQPDGPRGHPAGLPSARADPAAERPAPARRGARLRGARRAGPRVAARARGLRGHRPGPRAGDPRRPAAAPGAQPGGSLPPDV</sequence>
<feature type="compositionally biased region" description="Low complexity" evidence="1">
    <location>
        <begin position="249"/>
        <end position="269"/>
    </location>
</feature>
<feature type="compositionally biased region" description="Low complexity" evidence="1">
    <location>
        <begin position="47"/>
        <end position="57"/>
    </location>
</feature>
<reference evidence="2" key="1">
    <citation type="submission" date="2020-02" db="EMBL/GenBank/DDBJ databases">
        <authorList>
            <person name="Meier V. D."/>
        </authorList>
    </citation>
    <scope>NUCLEOTIDE SEQUENCE</scope>
    <source>
        <strain evidence="2">AVDCRST_MAG79</strain>
    </source>
</reference>
<dbReference type="EMBL" id="CADCWC010000162">
    <property type="protein sequence ID" value="CAA9530922.1"/>
    <property type="molecule type" value="Genomic_DNA"/>
</dbReference>
<feature type="compositionally biased region" description="Basic and acidic residues" evidence="1">
    <location>
        <begin position="216"/>
        <end position="227"/>
    </location>
</feature>
<accession>A0A6J4TT74</accession>
<feature type="region of interest" description="Disordered" evidence="1">
    <location>
        <begin position="1"/>
        <end position="361"/>
    </location>
</feature>
<evidence type="ECO:0000256" key="1">
    <source>
        <dbReference type="SAM" id="MobiDB-lite"/>
    </source>
</evidence>
<feature type="non-terminal residue" evidence="2">
    <location>
        <position position="1"/>
    </location>
</feature>
<feature type="compositionally biased region" description="Basic residues" evidence="1">
    <location>
        <begin position="183"/>
        <end position="193"/>
    </location>
</feature>
<name>A0A6J4TT74_9ACTN</name>
<feature type="compositionally biased region" description="Basic and acidic residues" evidence="1">
    <location>
        <begin position="115"/>
        <end position="125"/>
    </location>
</feature>
<dbReference type="AlphaFoldDB" id="A0A6J4TT74"/>
<feature type="compositionally biased region" description="Low complexity" evidence="1">
    <location>
        <begin position="345"/>
        <end position="361"/>
    </location>
</feature>
<feature type="compositionally biased region" description="Low complexity" evidence="1">
    <location>
        <begin position="293"/>
        <end position="308"/>
    </location>
</feature>
<feature type="compositionally biased region" description="Basic and acidic residues" evidence="1">
    <location>
        <begin position="70"/>
        <end position="99"/>
    </location>
</feature>
<organism evidence="2">
    <name type="scientific">uncultured Thermoleophilia bacterium</name>
    <dbReference type="NCBI Taxonomy" id="1497501"/>
    <lineage>
        <taxon>Bacteria</taxon>
        <taxon>Bacillati</taxon>
        <taxon>Actinomycetota</taxon>
        <taxon>Thermoleophilia</taxon>
        <taxon>environmental samples</taxon>
    </lineage>
</organism>
<feature type="compositionally biased region" description="Basic and acidic residues" evidence="1">
    <location>
        <begin position="15"/>
        <end position="27"/>
    </location>
</feature>
<protein>
    <submittedName>
        <fullName evidence="2">DNA integrity scanning protein DisA</fullName>
    </submittedName>
</protein>
<feature type="non-terminal residue" evidence="2">
    <location>
        <position position="361"/>
    </location>
</feature>
<feature type="compositionally biased region" description="Basic residues" evidence="1">
    <location>
        <begin position="203"/>
        <end position="213"/>
    </location>
</feature>